<protein>
    <submittedName>
        <fullName evidence="1">Uncharacterized protein</fullName>
    </submittedName>
</protein>
<reference evidence="1" key="1">
    <citation type="submission" date="2021-04" db="EMBL/GenBank/DDBJ databases">
        <authorList>
            <person name="Vanwijnsberghe S."/>
        </authorList>
    </citation>
    <scope>NUCLEOTIDE SEQUENCE</scope>
    <source>
        <strain evidence="1">LMG 31841</strain>
    </source>
</reference>
<organism evidence="1 2">
    <name type="scientific">Paraburkholderia saeva</name>
    <dbReference type="NCBI Taxonomy" id="2777537"/>
    <lineage>
        <taxon>Bacteria</taxon>
        <taxon>Pseudomonadati</taxon>
        <taxon>Pseudomonadota</taxon>
        <taxon>Betaproteobacteria</taxon>
        <taxon>Burkholderiales</taxon>
        <taxon>Burkholderiaceae</taxon>
        <taxon>Paraburkholderia</taxon>
    </lineage>
</organism>
<sequence>MQPEDFDNFARVLDAAYSLHSKSLTADARSLFFAALGKYSLAEVRKAFSAHISDPQRGQYPPKPADLIAHLQGDASKDGRPDASEAWAIAVRSRDEAETVCWTQEMAEAFAVASNIENDEFGARNAFTSKYNRLVEAARSAGRTAVWFMSYGHDASRRESVALEAVRAGHLQIEAVRVAVPALCAPDNAYDAGIAQENLARLRQLTASINNRGEAHD</sequence>
<dbReference type="AlphaFoldDB" id="A0A9N8RXY5"/>
<name>A0A9N8RXY5_9BURK</name>
<comment type="caution">
    <text evidence="1">The sequence shown here is derived from an EMBL/GenBank/DDBJ whole genome shotgun (WGS) entry which is preliminary data.</text>
</comment>
<proteinExistence type="predicted"/>
<keyword evidence="2" id="KW-1185">Reference proteome</keyword>
<gene>
    <name evidence="1" type="ORF">LMG31841_02899</name>
</gene>
<dbReference type="Proteomes" id="UP000789704">
    <property type="component" value="Unassembled WGS sequence"/>
</dbReference>
<dbReference type="RefSeq" id="WP_228877673.1">
    <property type="nucleotide sequence ID" value="NZ_CAJQZC010000005.1"/>
</dbReference>
<accession>A0A9N8RXY5</accession>
<dbReference type="EMBL" id="CAJQZC010000005">
    <property type="protein sequence ID" value="CAG4900628.1"/>
    <property type="molecule type" value="Genomic_DNA"/>
</dbReference>
<evidence type="ECO:0000313" key="2">
    <source>
        <dbReference type="Proteomes" id="UP000789704"/>
    </source>
</evidence>
<evidence type="ECO:0000313" key="1">
    <source>
        <dbReference type="EMBL" id="CAG4900628.1"/>
    </source>
</evidence>